<keyword evidence="1" id="KW-0315">Glutamine amidotransferase</keyword>
<name>A0ABR7ITL0_9CLOT</name>
<protein>
    <submittedName>
        <fullName evidence="2">Cobyric acid synthase</fullName>
    </submittedName>
</protein>
<keyword evidence="3" id="KW-1185">Reference proteome</keyword>
<sequence>MVIAKTIMIQGTASGVGKSTIVAGLCRLLVQKGCRVAPFKALNTSDNSYVFPNGQQIACSQAIQAQACKIQPSTDMNPIMIKPVLNKYPVLIVNGEPAAFQVDVKKQNQMLKQVVLQAFQRLEKQYDYILVEGAGSPVELNLKQNEFVNMGLATQLQAPVLLVSDIDRGGVFASLYGTVALLNSEERNLIKGIIINKFHGDPQSFFDGTQILQNLTKIPVLGILPSFDLKIEDEDIVFGNEDIKTKESFACYGASYVSLLDQELDRLAQLFEKHLQISQFLF</sequence>
<dbReference type="PANTHER" id="PTHR21343">
    <property type="entry name" value="DETHIOBIOTIN SYNTHETASE"/>
    <property type="match status" value="1"/>
</dbReference>
<evidence type="ECO:0000256" key="1">
    <source>
        <dbReference type="ARBA" id="ARBA00022962"/>
    </source>
</evidence>
<reference evidence="2 3" key="1">
    <citation type="submission" date="2020-08" db="EMBL/GenBank/DDBJ databases">
        <title>Genome public.</title>
        <authorList>
            <person name="Liu C."/>
            <person name="Sun Q."/>
        </authorList>
    </citation>
    <scope>NUCLEOTIDE SEQUENCE [LARGE SCALE GENOMIC DNA]</scope>
    <source>
        <strain evidence="2 3">NSJ-27</strain>
    </source>
</reference>
<dbReference type="SUPFAM" id="SSF52540">
    <property type="entry name" value="P-loop containing nucleoside triphosphate hydrolases"/>
    <property type="match status" value="1"/>
</dbReference>
<comment type="caution">
    <text evidence="2">The sequence shown here is derived from an EMBL/GenBank/DDBJ whole genome shotgun (WGS) entry which is preliminary data.</text>
</comment>
<dbReference type="RefSeq" id="WP_069986835.1">
    <property type="nucleotide sequence ID" value="NZ_JACOQK010000001.1"/>
</dbReference>
<proteinExistence type="predicted"/>
<accession>A0ABR7ITL0</accession>
<dbReference type="Proteomes" id="UP000649151">
    <property type="component" value="Unassembled WGS sequence"/>
</dbReference>
<evidence type="ECO:0000313" key="3">
    <source>
        <dbReference type="Proteomes" id="UP000649151"/>
    </source>
</evidence>
<dbReference type="InterPro" id="IPR027417">
    <property type="entry name" value="P-loop_NTPase"/>
</dbReference>
<dbReference type="EMBL" id="JACOQK010000001">
    <property type="protein sequence ID" value="MBC5788354.1"/>
    <property type="molecule type" value="Genomic_DNA"/>
</dbReference>
<organism evidence="2 3">
    <name type="scientific">Clostridium facile</name>
    <dbReference type="NCBI Taxonomy" id="2763035"/>
    <lineage>
        <taxon>Bacteria</taxon>
        <taxon>Bacillati</taxon>
        <taxon>Bacillota</taxon>
        <taxon>Clostridia</taxon>
        <taxon>Eubacteriales</taxon>
        <taxon>Clostridiaceae</taxon>
        <taxon>Clostridium</taxon>
    </lineage>
</organism>
<dbReference type="Pfam" id="PF13500">
    <property type="entry name" value="AAA_26"/>
    <property type="match status" value="1"/>
</dbReference>
<dbReference type="PANTHER" id="PTHR21343:SF1">
    <property type="entry name" value="COBYRIC ACID SYNTHASE"/>
    <property type="match status" value="1"/>
</dbReference>
<dbReference type="NCBIfam" id="NF001989">
    <property type="entry name" value="PRK00784.1"/>
    <property type="match status" value="1"/>
</dbReference>
<dbReference type="Gene3D" id="3.40.50.300">
    <property type="entry name" value="P-loop containing nucleotide triphosphate hydrolases"/>
    <property type="match status" value="1"/>
</dbReference>
<evidence type="ECO:0000313" key="2">
    <source>
        <dbReference type="EMBL" id="MBC5788354.1"/>
    </source>
</evidence>
<gene>
    <name evidence="2" type="ORF">H8Z77_10090</name>
</gene>